<dbReference type="GO" id="GO:0000122">
    <property type="term" value="P:negative regulation of transcription by RNA polymerase II"/>
    <property type="evidence" value="ECO:0007669"/>
    <property type="project" value="TreeGrafter"/>
</dbReference>
<dbReference type="InterPro" id="IPR001005">
    <property type="entry name" value="SANT/Myb"/>
</dbReference>
<feature type="region of interest" description="Disordered" evidence="7">
    <location>
        <begin position="1"/>
        <end position="45"/>
    </location>
</feature>
<dbReference type="FunFam" id="1.10.10.60:FF:000012">
    <property type="entry name" value="Metastasis-associated 1 family, member 3"/>
    <property type="match status" value="1"/>
</dbReference>
<dbReference type="GO" id="GO:0003677">
    <property type="term" value="F:DNA binding"/>
    <property type="evidence" value="ECO:0007669"/>
    <property type="project" value="UniProtKB-KW"/>
</dbReference>
<dbReference type="PANTHER" id="PTHR10865">
    <property type="entry name" value="METASTASIS-ASSOCIATED PROTEIN AND MESODERM INDUCTION EARLY RESPONSE PROTEIN"/>
    <property type="match status" value="1"/>
</dbReference>
<proteinExistence type="predicted"/>
<reference evidence="10" key="1">
    <citation type="submission" date="2018-10" db="EMBL/GenBank/DDBJ databases">
        <title>Transcriptome assembly of Aceria tosichella (Wheat curl mite) Type 2.</title>
        <authorList>
            <person name="Scully E.D."/>
            <person name="Geib S.M."/>
            <person name="Palmer N.A."/>
            <person name="Gupta A.K."/>
            <person name="Sarath G."/>
            <person name="Tatineni S."/>
        </authorList>
    </citation>
    <scope>NUCLEOTIDE SEQUENCE</scope>
    <source>
        <strain evidence="10">LincolnNE</strain>
    </source>
</reference>
<dbReference type="GO" id="GO:0008270">
    <property type="term" value="F:zinc ion binding"/>
    <property type="evidence" value="ECO:0007669"/>
    <property type="project" value="UniProtKB-KW"/>
</dbReference>
<evidence type="ECO:0000256" key="3">
    <source>
        <dbReference type="ARBA" id="ARBA00022771"/>
    </source>
</evidence>
<protein>
    <submittedName>
        <fullName evidence="10">Mesoderm induction early response protein 1</fullName>
    </submittedName>
</protein>
<feature type="compositionally biased region" description="Acidic residues" evidence="7">
    <location>
        <begin position="108"/>
        <end position="147"/>
    </location>
</feature>
<keyword evidence="6" id="KW-0539">Nucleus</keyword>
<evidence type="ECO:0000256" key="6">
    <source>
        <dbReference type="ARBA" id="ARBA00023242"/>
    </source>
</evidence>
<feature type="compositionally biased region" description="Basic and acidic residues" evidence="7">
    <location>
        <begin position="148"/>
        <end position="162"/>
    </location>
</feature>
<accession>A0A6G1SPB0</accession>
<keyword evidence="2" id="KW-0479">Metal-binding</keyword>
<evidence type="ECO:0000256" key="1">
    <source>
        <dbReference type="ARBA" id="ARBA00004123"/>
    </source>
</evidence>
<dbReference type="EMBL" id="GGYP01007593">
    <property type="protein sequence ID" value="MDE52364.1"/>
    <property type="molecule type" value="Transcribed_RNA"/>
</dbReference>
<dbReference type="Gene3D" id="1.10.10.60">
    <property type="entry name" value="Homeodomain-like"/>
    <property type="match status" value="1"/>
</dbReference>
<name>A0A6G1SPB0_9ACAR</name>
<gene>
    <name evidence="10" type="primary">MIER1</name>
    <name evidence="10" type="ORF">g.13276</name>
</gene>
<evidence type="ECO:0000256" key="5">
    <source>
        <dbReference type="ARBA" id="ARBA00023125"/>
    </source>
</evidence>
<keyword evidence="5" id="KW-0238">DNA-binding</keyword>
<evidence type="ECO:0000256" key="7">
    <source>
        <dbReference type="SAM" id="MobiDB-lite"/>
    </source>
</evidence>
<organism evidence="10">
    <name type="scientific">Aceria tosichella</name>
    <name type="common">wheat curl mite</name>
    <dbReference type="NCBI Taxonomy" id="561515"/>
    <lineage>
        <taxon>Eukaryota</taxon>
        <taxon>Metazoa</taxon>
        <taxon>Ecdysozoa</taxon>
        <taxon>Arthropoda</taxon>
        <taxon>Chelicerata</taxon>
        <taxon>Arachnida</taxon>
        <taxon>Acari</taxon>
        <taxon>Acariformes</taxon>
        <taxon>Trombidiformes</taxon>
        <taxon>Prostigmata</taxon>
        <taxon>Eupodina</taxon>
        <taxon>Eriophyoidea</taxon>
        <taxon>Eriophyidae</taxon>
        <taxon>Eriophyinae</taxon>
        <taxon>Aceriini</taxon>
        <taxon>Aceria</taxon>
    </lineage>
</organism>
<dbReference type="PROSITE" id="PS51156">
    <property type="entry name" value="ELM2"/>
    <property type="match status" value="1"/>
</dbReference>
<evidence type="ECO:0000256" key="2">
    <source>
        <dbReference type="ARBA" id="ARBA00022723"/>
    </source>
</evidence>
<dbReference type="InterPro" id="IPR009057">
    <property type="entry name" value="Homeodomain-like_sf"/>
</dbReference>
<feature type="region of interest" description="Disordered" evidence="7">
    <location>
        <begin position="617"/>
        <end position="645"/>
    </location>
</feature>
<dbReference type="AlphaFoldDB" id="A0A6G1SPB0"/>
<dbReference type="GO" id="GO:0003714">
    <property type="term" value="F:transcription corepressor activity"/>
    <property type="evidence" value="ECO:0007669"/>
    <property type="project" value="TreeGrafter"/>
</dbReference>
<dbReference type="GO" id="GO:0005654">
    <property type="term" value="C:nucleoplasm"/>
    <property type="evidence" value="ECO:0007669"/>
    <property type="project" value="TreeGrafter"/>
</dbReference>
<dbReference type="PANTHER" id="PTHR10865:SF28">
    <property type="entry name" value="ELM2 DOMAIN-CONTAINING PROTEIN"/>
    <property type="match status" value="1"/>
</dbReference>
<dbReference type="SMART" id="SM00717">
    <property type="entry name" value="SANT"/>
    <property type="match status" value="1"/>
</dbReference>
<feature type="region of interest" description="Disordered" evidence="7">
    <location>
        <begin position="338"/>
        <end position="357"/>
    </location>
</feature>
<feature type="compositionally biased region" description="Polar residues" evidence="7">
    <location>
        <begin position="165"/>
        <end position="191"/>
    </location>
</feature>
<evidence type="ECO:0000259" key="8">
    <source>
        <dbReference type="PROSITE" id="PS51156"/>
    </source>
</evidence>
<dbReference type="GO" id="GO:0042826">
    <property type="term" value="F:histone deacetylase binding"/>
    <property type="evidence" value="ECO:0007669"/>
    <property type="project" value="TreeGrafter"/>
</dbReference>
<dbReference type="InterPro" id="IPR040138">
    <property type="entry name" value="MIER/MTA"/>
</dbReference>
<evidence type="ECO:0000256" key="4">
    <source>
        <dbReference type="ARBA" id="ARBA00022833"/>
    </source>
</evidence>
<comment type="subcellular location">
    <subcellularLocation>
        <location evidence="1">Nucleus</location>
    </subcellularLocation>
</comment>
<feature type="region of interest" description="Disordered" evidence="7">
    <location>
        <begin position="104"/>
        <end position="196"/>
    </location>
</feature>
<dbReference type="Pfam" id="PF01448">
    <property type="entry name" value="ELM2"/>
    <property type="match status" value="1"/>
</dbReference>
<dbReference type="SUPFAM" id="SSF46689">
    <property type="entry name" value="Homeodomain-like"/>
    <property type="match status" value="1"/>
</dbReference>
<dbReference type="SMART" id="SM01189">
    <property type="entry name" value="ELM2"/>
    <property type="match status" value="1"/>
</dbReference>
<dbReference type="InterPro" id="IPR017884">
    <property type="entry name" value="SANT_dom"/>
</dbReference>
<feature type="compositionally biased region" description="Low complexity" evidence="7">
    <location>
        <begin position="19"/>
        <end position="38"/>
    </location>
</feature>
<sequence>MAQTSDQGEGGQETSGAQTNASTTSNNSTNSTDAATATLIDKDFDPSAQALIDEIDDERTLEEEEALAGADSSVVQNELDDLKRESEMPIEELLAYYERMRNEAAEAALDEDEFGHEDDEECEDGDEDEEDDDEGDDDDGDEDENDEDCNKKDELAPTDDHPLQINPTDVGSDQAATSIAATDEQATSSISPKKPILREIPLEEGGGFLMKMDEKTESIFRALIDDLDSSDDSEGDYSYSSNDEYDDQRGWRRVIHVGPDFQAEVPDSLSEYESDLPPYENEDVLVWKHNPEQSQEEVLEYLKQASVIPKRNDISLSPASVPKISDHHVRLYRERTLDSGSASSGLHSTELNHENINNENPLVNQTDVYMLQSRKRLRIEHEIARDIAMDEMNQNSVDNIQTDNLVGISRGMTSNPDNTQDARPELSTDEYFQGEEQLLYLLLQCNHNFKEALRRRTLDPFKYYISEPMSLWSQDECLGFEHGLRIYGKNFRLIRDNKVPTRTRAEVVAFYYLWKKSERHDVYTNQYKIDRKRCLTHPGTTDYMDKFIEDNESALNASSSTPTPTPTESTVENNRISQISHIDSQPISICHPSESGTPLTECLNLPGKLSVVNDCSEQVGDHHQSNSEDNTQGNPYYVGSNSPIK</sequence>
<keyword evidence="4" id="KW-0862">Zinc</keyword>
<dbReference type="InterPro" id="IPR000949">
    <property type="entry name" value="ELM2_dom"/>
</dbReference>
<dbReference type="CDD" id="cd11661">
    <property type="entry name" value="SANT_MTA3_like"/>
    <property type="match status" value="1"/>
</dbReference>
<evidence type="ECO:0000259" key="9">
    <source>
        <dbReference type="PROSITE" id="PS51293"/>
    </source>
</evidence>
<keyword evidence="3" id="KW-0863">Zinc-finger</keyword>
<evidence type="ECO:0000313" key="10">
    <source>
        <dbReference type="EMBL" id="MDE52364.1"/>
    </source>
</evidence>
<feature type="compositionally biased region" description="Polar residues" evidence="7">
    <location>
        <begin position="627"/>
        <end position="645"/>
    </location>
</feature>
<feature type="domain" description="SANT" evidence="9">
    <location>
        <begin position="467"/>
        <end position="519"/>
    </location>
</feature>
<feature type="region of interest" description="Disordered" evidence="7">
    <location>
        <begin position="60"/>
        <end position="88"/>
    </location>
</feature>
<feature type="domain" description="ELM2" evidence="8">
    <location>
        <begin position="253"/>
        <end position="460"/>
    </location>
</feature>
<dbReference type="PROSITE" id="PS51293">
    <property type="entry name" value="SANT"/>
    <property type="match status" value="1"/>
</dbReference>